<sequence>MILLVGGIAVLGYAGYKLSQKDVQRVEEQTGQKADELTDEQLEQAMDQLGIEKETMTDEEWAEAEKADAQPSYLDELERLGELHEQGILTDEEFAAKKEDLLDQ</sequence>
<dbReference type="InterPro" id="IPR018649">
    <property type="entry name" value="SHOCT"/>
</dbReference>
<feature type="domain" description="SHOCT" evidence="1">
    <location>
        <begin position="75"/>
        <end position="102"/>
    </location>
</feature>
<dbReference type="EMBL" id="BARS01009023">
    <property type="protein sequence ID" value="GAF68967.1"/>
    <property type="molecule type" value="Genomic_DNA"/>
</dbReference>
<protein>
    <recommendedName>
        <fullName evidence="1">SHOCT domain-containing protein</fullName>
    </recommendedName>
</protein>
<organism evidence="2">
    <name type="scientific">marine sediment metagenome</name>
    <dbReference type="NCBI Taxonomy" id="412755"/>
    <lineage>
        <taxon>unclassified sequences</taxon>
        <taxon>metagenomes</taxon>
        <taxon>ecological metagenomes</taxon>
    </lineage>
</organism>
<dbReference type="Pfam" id="PF09851">
    <property type="entry name" value="SHOCT"/>
    <property type="match status" value="1"/>
</dbReference>
<evidence type="ECO:0000259" key="1">
    <source>
        <dbReference type="Pfam" id="PF09851"/>
    </source>
</evidence>
<reference evidence="2" key="1">
    <citation type="journal article" date="2014" name="Front. Microbiol.">
        <title>High frequency of phylogenetically diverse reductive dehalogenase-homologous genes in deep subseafloor sedimentary metagenomes.</title>
        <authorList>
            <person name="Kawai M."/>
            <person name="Futagami T."/>
            <person name="Toyoda A."/>
            <person name="Takaki Y."/>
            <person name="Nishi S."/>
            <person name="Hori S."/>
            <person name="Arai W."/>
            <person name="Tsubouchi T."/>
            <person name="Morono Y."/>
            <person name="Uchiyama I."/>
            <person name="Ito T."/>
            <person name="Fujiyama A."/>
            <person name="Inagaki F."/>
            <person name="Takami H."/>
        </authorList>
    </citation>
    <scope>NUCLEOTIDE SEQUENCE</scope>
    <source>
        <strain evidence="2">Expedition CK06-06</strain>
    </source>
</reference>
<comment type="caution">
    <text evidence="2">The sequence shown here is derived from an EMBL/GenBank/DDBJ whole genome shotgun (WGS) entry which is preliminary data.</text>
</comment>
<accession>X0RZ35</accession>
<name>X0RZ35_9ZZZZ</name>
<proteinExistence type="predicted"/>
<evidence type="ECO:0000313" key="2">
    <source>
        <dbReference type="EMBL" id="GAF68967.1"/>
    </source>
</evidence>
<gene>
    <name evidence="2" type="ORF">S01H1_17073</name>
</gene>
<dbReference type="AlphaFoldDB" id="X0RZ35"/>